<proteinExistence type="predicted"/>
<sequence>MTQSTPKDALRTLMPIAGWSQDRASEVNITGGTDPLLPTPFRIAETAAATLGAVGIAASDLWELRTGRRQEIGVDTRRATASLRSGSYLKMEWSPETRERNSVMGTYPAKDGRW</sequence>
<gene>
    <name evidence="2" type="ORF">METZ01_LOCUS454828</name>
</gene>
<evidence type="ECO:0000313" key="2">
    <source>
        <dbReference type="EMBL" id="SVE01974.1"/>
    </source>
</evidence>
<dbReference type="Gene3D" id="3.40.50.10540">
    <property type="entry name" value="Crotonobetainyl-coa:carnitine coa-transferase, domain 1"/>
    <property type="match status" value="1"/>
</dbReference>
<protein>
    <submittedName>
        <fullName evidence="2">Uncharacterized protein</fullName>
    </submittedName>
</protein>
<feature type="non-terminal residue" evidence="2">
    <location>
        <position position="114"/>
    </location>
</feature>
<dbReference type="InterPro" id="IPR023606">
    <property type="entry name" value="CoA-Trfase_III_dom_1_sf"/>
</dbReference>
<feature type="region of interest" description="Disordered" evidence="1">
    <location>
        <begin position="95"/>
        <end position="114"/>
    </location>
</feature>
<dbReference type="SUPFAM" id="SSF89796">
    <property type="entry name" value="CoA-transferase family III (CaiB/BaiF)"/>
    <property type="match status" value="1"/>
</dbReference>
<evidence type="ECO:0000256" key="1">
    <source>
        <dbReference type="SAM" id="MobiDB-lite"/>
    </source>
</evidence>
<accession>A0A383A2M9</accession>
<reference evidence="2" key="1">
    <citation type="submission" date="2018-05" db="EMBL/GenBank/DDBJ databases">
        <authorList>
            <person name="Lanie J.A."/>
            <person name="Ng W.-L."/>
            <person name="Kazmierczak K.M."/>
            <person name="Andrzejewski T.M."/>
            <person name="Davidsen T.M."/>
            <person name="Wayne K.J."/>
            <person name="Tettelin H."/>
            <person name="Glass J.I."/>
            <person name="Rusch D."/>
            <person name="Podicherti R."/>
            <person name="Tsui H.-C.T."/>
            <person name="Winkler M.E."/>
        </authorList>
    </citation>
    <scope>NUCLEOTIDE SEQUENCE</scope>
</reference>
<dbReference type="AlphaFoldDB" id="A0A383A2M9"/>
<name>A0A383A2M9_9ZZZZ</name>
<organism evidence="2">
    <name type="scientific">marine metagenome</name>
    <dbReference type="NCBI Taxonomy" id="408172"/>
    <lineage>
        <taxon>unclassified sequences</taxon>
        <taxon>metagenomes</taxon>
        <taxon>ecological metagenomes</taxon>
    </lineage>
</organism>
<dbReference type="EMBL" id="UINC01188651">
    <property type="protein sequence ID" value="SVE01974.1"/>
    <property type="molecule type" value="Genomic_DNA"/>
</dbReference>